<evidence type="ECO:0000313" key="1">
    <source>
        <dbReference type="EMBL" id="CAI6101154.1"/>
    </source>
</evidence>
<dbReference type="Proteomes" id="UP001160390">
    <property type="component" value="Unassembled WGS sequence"/>
</dbReference>
<accession>A0AA35QFY6</accession>
<gene>
    <name evidence="1" type="ORF">CCHLO57077_00006399</name>
</gene>
<organism evidence="1 2">
    <name type="scientific">Clonostachys chloroleuca</name>
    <dbReference type="NCBI Taxonomy" id="1926264"/>
    <lineage>
        <taxon>Eukaryota</taxon>
        <taxon>Fungi</taxon>
        <taxon>Dikarya</taxon>
        <taxon>Ascomycota</taxon>
        <taxon>Pezizomycotina</taxon>
        <taxon>Sordariomycetes</taxon>
        <taxon>Hypocreomycetidae</taxon>
        <taxon>Hypocreales</taxon>
        <taxon>Bionectriaceae</taxon>
        <taxon>Clonostachys</taxon>
    </lineage>
</organism>
<dbReference type="AlphaFoldDB" id="A0AA35QFY6"/>
<protein>
    <submittedName>
        <fullName evidence="1">Uncharacterized protein</fullName>
    </submittedName>
</protein>
<keyword evidence="2" id="KW-1185">Reference proteome</keyword>
<evidence type="ECO:0000313" key="2">
    <source>
        <dbReference type="Proteomes" id="UP001160390"/>
    </source>
</evidence>
<proteinExistence type="predicted"/>
<dbReference type="SUPFAM" id="SSF52047">
    <property type="entry name" value="RNI-like"/>
    <property type="match status" value="1"/>
</dbReference>
<sequence length="506" mass="57311">MSEPEPSAGHDSSVRQELSMSSPIQGLPRELVVGVLEHLRPSGSLTTVESNCQYPEVEESFFTSRSSFAKLCLTSKWMHSLAIEYLYRTVVLANNLELLHFFRTISNNANLRSMLTSFAWPVVLDIDEVEFDGLDIIVTEVYPDLDPQSWAAIAWHNQEDAQKYKRMGLSNTIKAAYWQVLGGIFSTAPNLKSIFFFHPNHRIGMMPCYPGYEMFMGLLTPPWVPKTALQQLRTITLETWPGLPSHFLTRSLVALLLNSPVNRVEVKFRHSLDEFREALKEWDVPDFSAESVRELFIIDVWSDPEELAHVGTLFPNLTSLELDYASDWIPLNKDAIAGLSEGLLSLSGTLERLSLTCHSLQRPNPENAEPILPHLGDMRALKHLTTTFFWLFGTKDIIKELERLDTLPPTLISLRLLDLNSHDSSEAEPVYDQALTRLEENCTLRLPNLKYVVLVLGTNFFDTNAVTLTAKFTSLFALRGVEFRVITTEMSRGETFTSWANIDSVN</sequence>
<reference evidence="1" key="1">
    <citation type="submission" date="2023-01" db="EMBL/GenBank/DDBJ databases">
        <authorList>
            <person name="Piombo E."/>
        </authorList>
    </citation>
    <scope>NUCLEOTIDE SEQUENCE</scope>
</reference>
<dbReference type="EMBL" id="CABFNP030001360">
    <property type="protein sequence ID" value="CAI6101154.1"/>
    <property type="molecule type" value="Genomic_DNA"/>
</dbReference>
<name>A0AA35QFY6_9HYPO</name>
<comment type="caution">
    <text evidence="1">The sequence shown here is derived from an EMBL/GenBank/DDBJ whole genome shotgun (WGS) entry which is preliminary data.</text>
</comment>